<evidence type="ECO:0000256" key="4">
    <source>
        <dbReference type="SAM" id="MobiDB-lite"/>
    </source>
</evidence>
<dbReference type="InterPro" id="IPR052359">
    <property type="entry name" value="HTH-type_reg/antitoxin"/>
</dbReference>
<keyword evidence="1" id="KW-0805">Transcription regulation</keyword>
<reference evidence="7" key="1">
    <citation type="journal article" date="2019" name="Int. J. Syst. Evol. Microbiol.">
        <title>The Global Catalogue of Microorganisms (GCM) 10K type strain sequencing project: providing services to taxonomists for standard genome sequencing and annotation.</title>
        <authorList>
            <consortium name="The Broad Institute Genomics Platform"/>
            <consortium name="The Broad Institute Genome Sequencing Center for Infectious Disease"/>
            <person name="Wu L."/>
            <person name="Ma J."/>
        </authorList>
    </citation>
    <scope>NUCLEOTIDE SEQUENCE [LARGE SCALE GENOMIC DNA]</scope>
    <source>
        <strain evidence="7">TBRC 5781</strain>
    </source>
</reference>
<keyword evidence="7" id="KW-1185">Reference proteome</keyword>
<dbReference type="PROSITE" id="PS50943">
    <property type="entry name" value="HTH_CROC1"/>
    <property type="match status" value="1"/>
</dbReference>
<evidence type="ECO:0000256" key="3">
    <source>
        <dbReference type="ARBA" id="ARBA00023163"/>
    </source>
</evidence>
<evidence type="ECO:0000313" key="6">
    <source>
        <dbReference type="EMBL" id="MFC3970150.1"/>
    </source>
</evidence>
<keyword evidence="2" id="KW-0238">DNA-binding</keyword>
<proteinExistence type="predicted"/>
<evidence type="ECO:0000259" key="5">
    <source>
        <dbReference type="PROSITE" id="PS50943"/>
    </source>
</evidence>
<protein>
    <submittedName>
        <fullName evidence="6">Helix-turn-helix domain-containing protein</fullName>
    </submittedName>
</protein>
<accession>A0ABV8EDT4</accession>
<dbReference type="EMBL" id="JBHSBD010000097">
    <property type="protein sequence ID" value="MFC3970150.1"/>
    <property type="molecule type" value="Genomic_DNA"/>
</dbReference>
<dbReference type="Pfam" id="PF01381">
    <property type="entry name" value="HTH_3"/>
    <property type="match status" value="1"/>
</dbReference>
<gene>
    <name evidence="6" type="ORF">ACFOVS_18850</name>
</gene>
<organism evidence="6 7">
    <name type="scientific">Rhizobium lemnae</name>
    <dbReference type="NCBI Taxonomy" id="1214924"/>
    <lineage>
        <taxon>Bacteria</taxon>
        <taxon>Pseudomonadati</taxon>
        <taxon>Pseudomonadota</taxon>
        <taxon>Alphaproteobacteria</taxon>
        <taxon>Hyphomicrobiales</taxon>
        <taxon>Rhizobiaceae</taxon>
        <taxon>Rhizobium/Agrobacterium group</taxon>
        <taxon>Rhizobium</taxon>
    </lineage>
</organism>
<dbReference type="Proteomes" id="UP001595697">
    <property type="component" value="Unassembled WGS sequence"/>
</dbReference>
<name>A0ABV8EDT4_9HYPH</name>
<dbReference type="RefSeq" id="WP_247262230.1">
    <property type="nucleotide sequence ID" value="NZ_JALJQZ010000040.1"/>
</dbReference>
<dbReference type="CDD" id="cd00093">
    <property type="entry name" value="HTH_XRE"/>
    <property type="match status" value="1"/>
</dbReference>
<feature type="domain" description="HTH cro/C1-type" evidence="5">
    <location>
        <begin position="106"/>
        <end position="142"/>
    </location>
</feature>
<comment type="caution">
    <text evidence="6">The sequence shown here is derived from an EMBL/GenBank/DDBJ whole genome shotgun (WGS) entry which is preliminary data.</text>
</comment>
<dbReference type="InterPro" id="IPR001387">
    <property type="entry name" value="Cro/C1-type_HTH"/>
</dbReference>
<dbReference type="SUPFAM" id="SSF47413">
    <property type="entry name" value="lambda repressor-like DNA-binding domains"/>
    <property type="match status" value="1"/>
</dbReference>
<evidence type="ECO:0000256" key="1">
    <source>
        <dbReference type="ARBA" id="ARBA00023015"/>
    </source>
</evidence>
<evidence type="ECO:0000313" key="7">
    <source>
        <dbReference type="Proteomes" id="UP001595697"/>
    </source>
</evidence>
<evidence type="ECO:0000256" key="2">
    <source>
        <dbReference type="ARBA" id="ARBA00023125"/>
    </source>
</evidence>
<dbReference type="PANTHER" id="PTHR36511">
    <property type="entry name" value="MERR FAMILY BACTERIAL REGULATORY PROTEIN"/>
    <property type="match status" value="1"/>
</dbReference>
<dbReference type="InterPro" id="IPR010982">
    <property type="entry name" value="Lambda_DNA-bd_dom_sf"/>
</dbReference>
<keyword evidence="3" id="KW-0804">Transcription</keyword>
<feature type="region of interest" description="Disordered" evidence="4">
    <location>
        <begin position="160"/>
        <end position="179"/>
    </location>
</feature>
<sequence length="179" mass="19709">MKSSLRERFERLGPVEVVAPGQSGSRAVVTLHLDPTAKAIKSVSVVRLLVESGMTMLTAKRAVEKAMETGQATFVVPSLGDADGFATVAADCGFTAKAVAARPVDVAALRAELKLTQEQFALTYGIDIETLRNWEQGKRHPDRAAEAYLRVIERMPEAARMAQEDELRTRRDDKYNEFT</sequence>
<dbReference type="Gene3D" id="1.10.260.40">
    <property type="entry name" value="lambda repressor-like DNA-binding domains"/>
    <property type="match status" value="1"/>
</dbReference>
<dbReference type="PANTHER" id="PTHR36511:SF4">
    <property type="entry name" value="ANTITOXIN MQSA"/>
    <property type="match status" value="1"/>
</dbReference>